<feature type="transmembrane region" description="Helical" evidence="3">
    <location>
        <begin position="318"/>
        <end position="338"/>
    </location>
</feature>
<comment type="similarity">
    <text evidence="1">Belongs to the GerABKA family.</text>
</comment>
<proteinExistence type="inferred from homology"/>
<feature type="transmembrane region" description="Helical" evidence="3">
    <location>
        <begin position="278"/>
        <end position="298"/>
    </location>
</feature>
<evidence type="ECO:0000256" key="2">
    <source>
        <dbReference type="ARBA" id="ARBA00023136"/>
    </source>
</evidence>
<dbReference type="EMBL" id="RBAH01000005">
    <property type="protein sequence ID" value="RKN85218.1"/>
    <property type="molecule type" value="Genomic_DNA"/>
</dbReference>
<protein>
    <submittedName>
        <fullName evidence="4">Spore germination protein</fullName>
    </submittedName>
</protein>
<keyword evidence="2 3" id="KW-0472">Membrane</keyword>
<dbReference type="InterPro" id="IPR004995">
    <property type="entry name" value="Spore_Ger"/>
</dbReference>
<keyword evidence="3" id="KW-0812">Transmembrane</keyword>
<gene>
    <name evidence="4" type="ORF">D7M11_09015</name>
</gene>
<organism evidence="4 5">
    <name type="scientific">Paenibacillus ginsengarvi</name>
    <dbReference type="NCBI Taxonomy" id="400777"/>
    <lineage>
        <taxon>Bacteria</taxon>
        <taxon>Bacillati</taxon>
        <taxon>Bacillota</taxon>
        <taxon>Bacilli</taxon>
        <taxon>Bacillales</taxon>
        <taxon>Paenibacillaceae</taxon>
        <taxon>Paenibacillus</taxon>
    </lineage>
</organism>
<dbReference type="GO" id="GO:0009847">
    <property type="term" value="P:spore germination"/>
    <property type="evidence" value="ECO:0007669"/>
    <property type="project" value="InterPro"/>
</dbReference>
<evidence type="ECO:0000313" key="5">
    <source>
        <dbReference type="Proteomes" id="UP000282311"/>
    </source>
</evidence>
<comment type="caution">
    <text evidence="4">The sequence shown here is derived from an EMBL/GenBank/DDBJ whole genome shotgun (WGS) entry which is preliminary data.</text>
</comment>
<feature type="transmembrane region" description="Helical" evidence="3">
    <location>
        <begin position="374"/>
        <end position="392"/>
    </location>
</feature>
<dbReference type="PANTHER" id="PTHR22550">
    <property type="entry name" value="SPORE GERMINATION PROTEIN"/>
    <property type="match status" value="1"/>
</dbReference>
<dbReference type="InterPro" id="IPR050768">
    <property type="entry name" value="UPF0353/GerABKA_families"/>
</dbReference>
<keyword evidence="5" id="KW-1185">Reference proteome</keyword>
<feature type="transmembrane region" description="Helical" evidence="3">
    <location>
        <begin position="350"/>
        <end position="368"/>
    </location>
</feature>
<dbReference type="PIRSF" id="PIRSF005690">
    <property type="entry name" value="GerBA"/>
    <property type="match status" value="1"/>
</dbReference>
<evidence type="ECO:0000256" key="1">
    <source>
        <dbReference type="ARBA" id="ARBA00005278"/>
    </source>
</evidence>
<sequence length="478" mass="52897">MNDAGFLDKLADMTEECQDITKQQFAGSIDTISLFFQSELVDVSRIREYFMPELVRCLDGDGNGLEDLLKENAAECLQGSDRTIEACALQVFGGKLLLYVEGTGRVYSINFAMKPQRSPEDSALEPSIRGARDGFVEELETNIALIRKRLATADLRVAYYESRGSTKTRLALLYYKDRVPASALALVRKRLENLGKTTLVGGMSRLEEALSGNRYSLVPISNFTGKPDYAAERLVRGKFLVLMEGSPTAMIAPITLTELFISPEDSYFSYHAAITNRFFRIIGAFTTIFLPGLYVALLMYNQDQIPFQLLATVGMSRIGLPISAFFEMLLSLLLLDLLREAGARLPRATGSTITMVGGIIIGDAALRAGLLSPSVTFLAAISIVSGSTLVNLNLQSTTRIFRLFVLFLSATVGIYGTIMAMLYMLVYAINVNSFGQMYFPYVKFSRKDSLLKFFRLPFRKKGIDLAKSVPFTKSEDGT</sequence>
<name>A0A3B0CKI4_9BACL</name>
<evidence type="ECO:0000313" key="4">
    <source>
        <dbReference type="EMBL" id="RKN85218.1"/>
    </source>
</evidence>
<dbReference type="AlphaFoldDB" id="A0A3B0CKI4"/>
<dbReference type="PANTHER" id="PTHR22550:SF5">
    <property type="entry name" value="LEUCINE ZIPPER PROTEIN 4"/>
    <property type="match status" value="1"/>
</dbReference>
<dbReference type="GO" id="GO:0016020">
    <property type="term" value="C:membrane"/>
    <property type="evidence" value="ECO:0007669"/>
    <property type="project" value="InterPro"/>
</dbReference>
<dbReference type="OrthoDB" id="2523749at2"/>
<dbReference type="Proteomes" id="UP000282311">
    <property type="component" value="Unassembled WGS sequence"/>
</dbReference>
<evidence type="ECO:0000256" key="3">
    <source>
        <dbReference type="SAM" id="Phobius"/>
    </source>
</evidence>
<keyword evidence="3" id="KW-1133">Transmembrane helix</keyword>
<feature type="transmembrane region" description="Helical" evidence="3">
    <location>
        <begin position="404"/>
        <end position="429"/>
    </location>
</feature>
<reference evidence="4 5" key="1">
    <citation type="journal article" date="2007" name="Int. J. Syst. Evol. Microbiol.">
        <title>Paenibacillus ginsengarvi sp. nov., isolated from soil from ginseng cultivation.</title>
        <authorList>
            <person name="Yoon M.H."/>
            <person name="Ten L.N."/>
            <person name="Im W.T."/>
        </authorList>
    </citation>
    <scope>NUCLEOTIDE SEQUENCE [LARGE SCALE GENOMIC DNA]</scope>
    <source>
        <strain evidence="4 5">KCTC 13059</strain>
    </source>
</reference>
<accession>A0A3B0CKI4</accession>
<dbReference type="Pfam" id="PF03323">
    <property type="entry name" value="GerA"/>
    <property type="match status" value="1"/>
</dbReference>
<dbReference type="RefSeq" id="WP_120746870.1">
    <property type="nucleotide sequence ID" value="NZ_RBAH01000005.1"/>
</dbReference>